<keyword evidence="1" id="KW-1133">Transmembrane helix</keyword>
<organism evidence="2 3">
    <name type="scientific">Ferrimonas marina</name>
    <dbReference type="NCBI Taxonomy" id="299255"/>
    <lineage>
        <taxon>Bacteria</taxon>
        <taxon>Pseudomonadati</taxon>
        <taxon>Pseudomonadota</taxon>
        <taxon>Gammaproteobacteria</taxon>
        <taxon>Alteromonadales</taxon>
        <taxon>Ferrimonadaceae</taxon>
        <taxon>Ferrimonas</taxon>
    </lineage>
</organism>
<proteinExistence type="predicted"/>
<evidence type="ECO:0000313" key="2">
    <source>
        <dbReference type="EMBL" id="SHI24907.1"/>
    </source>
</evidence>
<reference evidence="2 3" key="1">
    <citation type="submission" date="2016-11" db="EMBL/GenBank/DDBJ databases">
        <authorList>
            <person name="Jaros S."/>
            <person name="Januszkiewicz K."/>
            <person name="Wedrychowicz H."/>
        </authorList>
    </citation>
    <scope>NUCLEOTIDE SEQUENCE [LARGE SCALE GENOMIC DNA]</scope>
    <source>
        <strain evidence="2 3">DSM 16917</strain>
    </source>
</reference>
<evidence type="ECO:0000256" key="1">
    <source>
        <dbReference type="SAM" id="Phobius"/>
    </source>
</evidence>
<sequence length="64" mass="7156">MLSTVYLTLVVVTLALIGYLCFRKLDHPVLGLVWGAMLATVPPAGWVYLCFLYNTQDRSLRQPG</sequence>
<evidence type="ECO:0000313" key="3">
    <source>
        <dbReference type="Proteomes" id="UP000184268"/>
    </source>
</evidence>
<keyword evidence="1" id="KW-0472">Membrane</keyword>
<dbReference type="Proteomes" id="UP000184268">
    <property type="component" value="Unassembled WGS sequence"/>
</dbReference>
<keyword evidence="3" id="KW-1185">Reference proteome</keyword>
<dbReference type="AlphaFoldDB" id="A0A1M5ZKS3"/>
<dbReference type="EMBL" id="FQXG01000013">
    <property type="protein sequence ID" value="SHI24907.1"/>
    <property type="molecule type" value="Genomic_DNA"/>
</dbReference>
<feature type="transmembrane region" description="Helical" evidence="1">
    <location>
        <begin position="29"/>
        <end position="54"/>
    </location>
</feature>
<accession>A0A1M5ZKS3</accession>
<dbReference type="STRING" id="299255.SAMN02745129_0390"/>
<feature type="transmembrane region" description="Helical" evidence="1">
    <location>
        <begin position="6"/>
        <end position="22"/>
    </location>
</feature>
<name>A0A1M5ZKS3_9GAMM</name>
<dbReference type="RefSeq" id="WP_067665314.1">
    <property type="nucleotide sequence ID" value="NZ_FQXG01000013.1"/>
</dbReference>
<keyword evidence="1" id="KW-0812">Transmembrane</keyword>
<gene>
    <name evidence="2" type="ORF">SAMN02745129_0390</name>
</gene>
<protein>
    <submittedName>
        <fullName evidence="2">Uncharacterized protein</fullName>
    </submittedName>
</protein>